<evidence type="ECO:0000256" key="6">
    <source>
        <dbReference type="ARBA" id="ARBA00016139"/>
    </source>
</evidence>
<feature type="transmembrane region" description="Helical" evidence="10">
    <location>
        <begin position="83"/>
        <end position="102"/>
    </location>
</feature>
<keyword evidence="9" id="KW-0444">Lipid biosynthesis</keyword>
<proteinExistence type="inferred from homology"/>
<evidence type="ECO:0000313" key="13">
    <source>
        <dbReference type="Proteomes" id="UP000236725"/>
    </source>
</evidence>
<dbReference type="GO" id="GO:0003841">
    <property type="term" value="F:1-acylglycerol-3-phosphate O-acyltransferase activity"/>
    <property type="evidence" value="ECO:0007669"/>
    <property type="project" value="UniProtKB-UniRule"/>
</dbReference>
<dbReference type="InterPro" id="IPR002123">
    <property type="entry name" value="Plipid/glycerol_acylTrfase"/>
</dbReference>
<evidence type="ECO:0000256" key="4">
    <source>
        <dbReference type="ARBA" id="ARBA00008655"/>
    </source>
</evidence>
<evidence type="ECO:0000256" key="8">
    <source>
        <dbReference type="ARBA" id="ARBA00023315"/>
    </source>
</evidence>
<accession>A0A8G2F3C7</accession>
<dbReference type="NCBIfam" id="TIGR00530">
    <property type="entry name" value="AGP_acyltrn"/>
    <property type="match status" value="1"/>
</dbReference>
<comment type="catalytic activity">
    <reaction evidence="1 9">
        <text>a 1-acyl-sn-glycero-3-phosphate + an acyl-CoA = a 1,2-diacyl-sn-glycero-3-phosphate + CoA</text>
        <dbReference type="Rhea" id="RHEA:19709"/>
        <dbReference type="ChEBI" id="CHEBI:57287"/>
        <dbReference type="ChEBI" id="CHEBI:57970"/>
        <dbReference type="ChEBI" id="CHEBI:58342"/>
        <dbReference type="ChEBI" id="CHEBI:58608"/>
        <dbReference type="EC" id="2.3.1.51"/>
    </reaction>
</comment>
<keyword evidence="10" id="KW-0472">Membrane</keyword>
<evidence type="ECO:0000256" key="5">
    <source>
        <dbReference type="ARBA" id="ARBA00013211"/>
    </source>
</evidence>
<evidence type="ECO:0000313" key="12">
    <source>
        <dbReference type="EMBL" id="SEG07648.1"/>
    </source>
</evidence>
<evidence type="ECO:0000256" key="1">
    <source>
        <dbReference type="ARBA" id="ARBA00001141"/>
    </source>
</evidence>
<dbReference type="InterPro" id="IPR004552">
    <property type="entry name" value="AGP_acyltrans"/>
</dbReference>
<dbReference type="PANTHER" id="PTHR10434">
    <property type="entry name" value="1-ACYL-SN-GLYCEROL-3-PHOSPHATE ACYLTRANSFERASE"/>
    <property type="match status" value="1"/>
</dbReference>
<keyword evidence="10" id="KW-1133">Transmembrane helix</keyword>
<dbReference type="SUPFAM" id="SSF69593">
    <property type="entry name" value="Glycerol-3-phosphate (1)-acyltransferase"/>
    <property type="match status" value="1"/>
</dbReference>
<dbReference type="PANTHER" id="PTHR10434:SF66">
    <property type="entry name" value="PHOSPHOLIPID_GLYCEROL ACYLTRANSFERASE DOMAIN-CONTAINING PROTEIN"/>
    <property type="match status" value="1"/>
</dbReference>
<reference evidence="12 13" key="1">
    <citation type="submission" date="2016-10" db="EMBL/GenBank/DDBJ databases">
        <authorList>
            <person name="Varghese N."/>
            <person name="Submissions S."/>
        </authorList>
    </citation>
    <scope>NUCLEOTIDE SEQUENCE [LARGE SCALE GENOMIC DNA]</scope>
    <source>
        <strain evidence="12 13">DSM 29073</strain>
    </source>
</reference>
<evidence type="ECO:0000259" key="11">
    <source>
        <dbReference type="SMART" id="SM00563"/>
    </source>
</evidence>
<keyword evidence="9" id="KW-0594">Phospholipid biosynthesis</keyword>
<dbReference type="CDD" id="cd07989">
    <property type="entry name" value="LPLAT_AGPAT-like"/>
    <property type="match status" value="1"/>
</dbReference>
<dbReference type="AlphaFoldDB" id="A0A8G2F3C7"/>
<dbReference type="PROSITE" id="PS51257">
    <property type="entry name" value="PROKAR_LIPOPROTEIN"/>
    <property type="match status" value="1"/>
</dbReference>
<feature type="domain" description="Phospholipid/glycerol acyltransferase" evidence="11">
    <location>
        <begin position="75"/>
        <end position="189"/>
    </location>
</feature>
<evidence type="ECO:0000256" key="10">
    <source>
        <dbReference type="SAM" id="Phobius"/>
    </source>
</evidence>
<keyword evidence="13" id="KW-1185">Reference proteome</keyword>
<dbReference type="EMBL" id="FNVS01000014">
    <property type="protein sequence ID" value="SEG07648.1"/>
    <property type="molecule type" value="Genomic_DNA"/>
</dbReference>
<feature type="transmembrane region" description="Helical" evidence="10">
    <location>
        <begin position="6"/>
        <end position="35"/>
    </location>
</feature>
<keyword evidence="7 9" id="KW-0808">Transferase</keyword>
<keyword evidence="9" id="KW-1208">Phospholipid metabolism</keyword>
<dbReference type="Pfam" id="PF01553">
    <property type="entry name" value="Acyltransferase"/>
    <property type="match status" value="1"/>
</dbReference>
<comment type="caution">
    <text evidence="12">The sequence shown here is derived from an EMBL/GenBank/DDBJ whole genome shotgun (WGS) entry which is preliminary data.</text>
</comment>
<dbReference type="GO" id="GO:0006654">
    <property type="term" value="P:phosphatidic acid biosynthetic process"/>
    <property type="evidence" value="ECO:0007669"/>
    <property type="project" value="TreeGrafter"/>
</dbReference>
<dbReference type="RefSeq" id="WP_103983858.1">
    <property type="nucleotide sequence ID" value="NZ_FNVS01000014.1"/>
</dbReference>
<evidence type="ECO:0000256" key="3">
    <source>
        <dbReference type="ARBA" id="ARBA00005189"/>
    </source>
</evidence>
<name>A0A8G2F3C7_9BACT</name>
<dbReference type="EC" id="2.3.1.51" evidence="5 9"/>
<keyword evidence="8 9" id="KW-0012">Acyltransferase</keyword>
<feature type="transmembrane region" description="Helical" evidence="10">
    <location>
        <begin position="42"/>
        <end position="63"/>
    </location>
</feature>
<comment type="pathway">
    <text evidence="2">Phospholipid metabolism; CDP-diacylglycerol biosynthesis; CDP-diacylglycerol from sn-glycerol 3-phosphate: step 2/3.</text>
</comment>
<evidence type="ECO:0000256" key="7">
    <source>
        <dbReference type="ARBA" id="ARBA00022679"/>
    </source>
</evidence>
<comment type="domain">
    <text evidence="9">The HXXXXD motif is essential for acyltransferase activity and may constitute the binding site for the phosphate moiety of the glycerol-3-phosphate.</text>
</comment>
<protein>
    <recommendedName>
        <fullName evidence="6 9">1-acyl-sn-glycerol-3-phosphate acyltransferase</fullName>
        <ecNumber evidence="5 9">2.3.1.51</ecNumber>
    </recommendedName>
</protein>
<dbReference type="Proteomes" id="UP000236725">
    <property type="component" value="Unassembled WGS sequence"/>
</dbReference>
<comment type="similarity">
    <text evidence="4 9">Belongs to the 1-acyl-sn-glycerol-3-phosphate acyltransferase family.</text>
</comment>
<comment type="pathway">
    <text evidence="3">Lipid metabolism.</text>
</comment>
<evidence type="ECO:0000256" key="2">
    <source>
        <dbReference type="ARBA" id="ARBA00004728"/>
    </source>
</evidence>
<dbReference type="GO" id="GO:0016020">
    <property type="term" value="C:membrane"/>
    <property type="evidence" value="ECO:0007669"/>
    <property type="project" value="InterPro"/>
</dbReference>
<keyword evidence="10" id="KW-0812">Transmembrane</keyword>
<organism evidence="12 13">
    <name type="scientific">Parabacteroides chinchillae</name>
    <dbReference type="NCBI Taxonomy" id="871327"/>
    <lineage>
        <taxon>Bacteria</taxon>
        <taxon>Pseudomonadati</taxon>
        <taxon>Bacteroidota</taxon>
        <taxon>Bacteroidia</taxon>
        <taxon>Bacteroidales</taxon>
        <taxon>Tannerellaceae</taxon>
        <taxon>Parabacteroides</taxon>
    </lineage>
</organism>
<dbReference type="SMART" id="SM00563">
    <property type="entry name" value="PlsC"/>
    <property type="match status" value="1"/>
</dbReference>
<sequence>MVRILYMIYLWLFFVPVFLVLTILTALTVIIGCLLGGEKIFAYYPGMIWSRLTCYLALCPVKVRGRENINHKQSYVFVSNHQGAFDIFLVYGFLGVPVKWVMKAGIAKIPFVGAACRAAGFIFVDNSTPKAAARSVLEAERCLKNGASVVVFPEGSRTYTGKMIRFKKGAYQMAADQHLPIVPITLNGPFDVLPIGSINVCRHRMEMVIHPALFTDGMDISHKGLQEMADKTQAIIASSLWDKYK</sequence>
<gene>
    <name evidence="12" type="ORF">SAMN05444001_11425</name>
</gene>
<keyword evidence="9" id="KW-0443">Lipid metabolism</keyword>
<evidence type="ECO:0000256" key="9">
    <source>
        <dbReference type="RuleBase" id="RU361267"/>
    </source>
</evidence>